<sequence>MLQLRDITITHLKDLQTLIKNLNLVVNPGDKLAIIGEEGTGKSTLIQALLDPASIRSYAQMEGQVINRFNQVAYLPQQAPADLLEKTVTDFIYADLDYDHFDFQLFWTTAARFGLDVEGFEEKGQSLSSLSGGEKIKLQLLKLLATDPDLLILDEPSGDLDMETLIWLEDFIRETDKTVIFISHDEALLSKAATSILHLELLQKRKEPRWTVYKGDYDSYKTDRQHQFDKDLQIANKQREDQAKRLTENQRIQQRVEHQLRNTKNDVAGRLLAKKMKSLQSQEKRFERESKDFTAIPQDMDRINLFFSGVEPLPAQKVLLAWESKTLPTRQILDLTLRGQDRLAIIGKNGIGKTRLLMAIREDLRQREDISLGYMPQDYHQILPEDQSALDFLTQTISDQEARTLLASLQLTREEIHHPARKLSGGQKAKLCLAKMVLDQNNVLLLDEPTRHLSPTSQEEFREILQTYSGAIVLVTHDRSLLEAMEWKLMDMTQMKD</sequence>
<dbReference type="Proteomes" id="UP001549122">
    <property type="component" value="Unassembled WGS sequence"/>
</dbReference>
<evidence type="ECO:0000259" key="3">
    <source>
        <dbReference type="PROSITE" id="PS50893"/>
    </source>
</evidence>
<dbReference type="InterPro" id="IPR003439">
    <property type="entry name" value="ABC_transporter-like_ATP-bd"/>
</dbReference>
<dbReference type="InterPro" id="IPR051309">
    <property type="entry name" value="ABCF_ATPase"/>
</dbReference>
<dbReference type="Pfam" id="PF00005">
    <property type="entry name" value="ABC_tran"/>
    <property type="match status" value="2"/>
</dbReference>
<organism evidence="4 5">
    <name type="scientific">Streptococcus rupicaprae</name>
    <dbReference type="NCBI Taxonomy" id="759619"/>
    <lineage>
        <taxon>Bacteria</taxon>
        <taxon>Bacillati</taxon>
        <taxon>Bacillota</taxon>
        <taxon>Bacilli</taxon>
        <taxon>Lactobacillales</taxon>
        <taxon>Streptococcaceae</taxon>
        <taxon>Streptococcus</taxon>
    </lineage>
</organism>
<dbReference type="InterPro" id="IPR003593">
    <property type="entry name" value="AAA+_ATPase"/>
</dbReference>
<evidence type="ECO:0000313" key="4">
    <source>
        <dbReference type="EMBL" id="MET3557776.1"/>
    </source>
</evidence>
<proteinExistence type="predicted"/>
<name>A0ABV2FGU1_9STRE</name>
<dbReference type="SMART" id="SM00382">
    <property type="entry name" value="AAA"/>
    <property type="match status" value="2"/>
</dbReference>
<comment type="caution">
    <text evidence="4">The sequence shown here is derived from an EMBL/GenBank/DDBJ whole genome shotgun (WGS) entry which is preliminary data.</text>
</comment>
<protein>
    <submittedName>
        <fullName evidence="4">ATPase subunit of ABC transporter with duplicated ATPase domains</fullName>
    </submittedName>
</protein>
<dbReference type="RefSeq" id="WP_354364651.1">
    <property type="nucleotide sequence ID" value="NZ_JBEPLO010000007.1"/>
</dbReference>
<dbReference type="PROSITE" id="PS00211">
    <property type="entry name" value="ABC_TRANSPORTER_1"/>
    <property type="match status" value="1"/>
</dbReference>
<evidence type="ECO:0000256" key="1">
    <source>
        <dbReference type="ARBA" id="ARBA00022741"/>
    </source>
</evidence>
<dbReference type="PANTHER" id="PTHR42855:SF2">
    <property type="entry name" value="DRUG RESISTANCE ABC TRANSPORTER,ATP-BINDING PROTEIN"/>
    <property type="match status" value="1"/>
</dbReference>
<dbReference type="SUPFAM" id="SSF52540">
    <property type="entry name" value="P-loop containing nucleoside triphosphate hydrolases"/>
    <property type="match status" value="2"/>
</dbReference>
<dbReference type="InterPro" id="IPR017871">
    <property type="entry name" value="ABC_transporter-like_CS"/>
</dbReference>
<keyword evidence="1" id="KW-0547">Nucleotide-binding</keyword>
<dbReference type="InterPro" id="IPR027417">
    <property type="entry name" value="P-loop_NTPase"/>
</dbReference>
<dbReference type="Gene3D" id="3.40.50.300">
    <property type="entry name" value="P-loop containing nucleotide triphosphate hydrolases"/>
    <property type="match status" value="2"/>
</dbReference>
<gene>
    <name evidence="4" type="ORF">ABID29_000886</name>
</gene>
<dbReference type="EMBL" id="JBEPLO010000007">
    <property type="protein sequence ID" value="MET3557776.1"/>
    <property type="molecule type" value="Genomic_DNA"/>
</dbReference>
<dbReference type="PANTHER" id="PTHR42855">
    <property type="entry name" value="ABC TRANSPORTER ATP-BINDING SUBUNIT"/>
    <property type="match status" value="1"/>
</dbReference>
<keyword evidence="5" id="KW-1185">Reference proteome</keyword>
<reference evidence="4 5" key="1">
    <citation type="submission" date="2024-06" db="EMBL/GenBank/DDBJ databases">
        <title>Genomic Encyclopedia of Type Strains, Phase IV (KMG-IV): sequencing the most valuable type-strain genomes for metagenomic binning, comparative biology and taxonomic classification.</title>
        <authorList>
            <person name="Goeker M."/>
        </authorList>
    </citation>
    <scope>NUCLEOTIDE SEQUENCE [LARGE SCALE GENOMIC DNA]</scope>
    <source>
        <strain evidence="4 5">DSM 28303</strain>
    </source>
</reference>
<keyword evidence="2" id="KW-0067">ATP-binding</keyword>
<dbReference type="PROSITE" id="PS50893">
    <property type="entry name" value="ABC_TRANSPORTER_2"/>
    <property type="match status" value="1"/>
</dbReference>
<evidence type="ECO:0000313" key="5">
    <source>
        <dbReference type="Proteomes" id="UP001549122"/>
    </source>
</evidence>
<evidence type="ECO:0000256" key="2">
    <source>
        <dbReference type="ARBA" id="ARBA00022840"/>
    </source>
</evidence>
<accession>A0ABV2FGU1</accession>
<feature type="domain" description="ABC transporter" evidence="3">
    <location>
        <begin position="2"/>
        <end position="226"/>
    </location>
</feature>